<dbReference type="Pfam" id="PF00496">
    <property type="entry name" value="SBP_bac_5"/>
    <property type="match status" value="1"/>
</dbReference>
<name>A0A6J4UL62_9BACT</name>
<dbReference type="AlphaFoldDB" id="A0A6J4UL62"/>
<dbReference type="InterPro" id="IPR006311">
    <property type="entry name" value="TAT_signal"/>
</dbReference>
<dbReference type="InterPro" id="IPR030678">
    <property type="entry name" value="Peptide/Ni-bd"/>
</dbReference>
<protein>
    <submittedName>
        <fullName evidence="4">ABC transporter, substrate-binding protein (Cluster 5, nickel/peptides/opines)</fullName>
    </submittedName>
</protein>
<dbReference type="InterPro" id="IPR000914">
    <property type="entry name" value="SBP_5_dom"/>
</dbReference>
<organism evidence="4">
    <name type="scientific">uncultured Thermomicrobiales bacterium</name>
    <dbReference type="NCBI Taxonomy" id="1645740"/>
    <lineage>
        <taxon>Bacteria</taxon>
        <taxon>Pseudomonadati</taxon>
        <taxon>Thermomicrobiota</taxon>
        <taxon>Thermomicrobia</taxon>
        <taxon>Thermomicrobiales</taxon>
        <taxon>environmental samples</taxon>
    </lineage>
</organism>
<keyword evidence="2" id="KW-0732">Signal</keyword>
<accession>A0A6J4UL62</accession>
<comment type="similarity">
    <text evidence="1">Belongs to the bacterial solute-binding protein 5 family.</text>
</comment>
<evidence type="ECO:0000256" key="2">
    <source>
        <dbReference type="ARBA" id="ARBA00022729"/>
    </source>
</evidence>
<dbReference type="PANTHER" id="PTHR30290">
    <property type="entry name" value="PERIPLASMIC BINDING COMPONENT OF ABC TRANSPORTER"/>
    <property type="match status" value="1"/>
</dbReference>
<sequence>MVRSNDGVIDRLIEDAARGRLSRRDLARRAAAAGLAAPAIALLLRSTPGAAAQGSPAAGAAVEPTGKVVLAMTVEPDTLENWRAYSTDGHPVIRNVQEALLNRDPVTNELVGELATAWEQTDEVTWRFTLREGVTFHNGDPFNAEVAAFGINYTWSPENNFQIYQYVGPDMTATAVDEYTVDVVTEAPDPILPSRLYFSPIPNMIQVQERPETLPDQPIGTGPYRFVEWNRGQYIRLAANPDWWGNTADDAHGAVSINEVEYVFRPESAVRAAMVATGEAQLGRFLSPEDCQTTPKCETASSVETIFLRLDTMHPAMADPRIRQAIGLAIDKQGVADQLFGGGEAASQLVGPSATGYNEELEPYPYDLEQARALVAEAAADGVAVDAPIRVVTRQGIYLRNDEFAQYVATQLSDIGLTATSEVIEIAQYNEQYDINYADVPEDRGWIGTNPHGNEIMDVSSTARAYYSCEGGSSTYCNPALDEALNAAIPLTGDERAAALAEVTRMYYEDYGSIPILHMPLNYGLAANLEWTPRLDGFMLVKEMSYS</sequence>
<dbReference type="GO" id="GO:1904680">
    <property type="term" value="F:peptide transmembrane transporter activity"/>
    <property type="evidence" value="ECO:0007669"/>
    <property type="project" value="TreeGrafter"/>
</dbReference>
<feature type="domain" description="Solute-binding protein family 5" evidence="3">
    <location>
        <begin position="109"/>
        <end position="458"/>
    </location>
</feature>
<dbReference type="Gene3D" id="3.10.105.10">
    <property type="entry name" value="Dipeptide-binding Protein, Domain 3"/>
    <property type="match status" value="1"/>
</dbReference>
<dbReference type="Gene3D" id="3.90.76.10">
    <property type="entry name" value="Dipeptide-binding Protein, Domain 1"/>
    <property type="match status" value="1"/>
</dbReference>
<dbReference type="SUPFAM" id="SSF53850">
    <property type="entry name" value="Periplasmic binding protein-like II"/>
    <property type="match status" value="1"/>
</dbReference>
<dbReference type="PIRSF" id="PIRSF002741">
    <property type="entry name" value="MppA"/>
    <property type="match status" value="1"/>
</dbReference>
<dbReference type="InterPro" id="IPR039424">
    <property type="entry name" value="SBP_5"/>
</dbReference>
<evidence type="ECO:0000256" key="1">
    <source>
        <dbReference type="ARBA" id="ARBA00005695"/>
    </source>
</evidence>
<dbReference type="GO" id="GO:0015833">
    <property type="term" value="P:peptide transport"/>
    <property type="evidence" value="ECO:0007669"/>
    <property type="project" value="TreeGrafter"/>
</dbReference>
<dbReference type="PANTHER" id="PTHR30290:SF38">
    <property type="entry name" value="D,D-DIPEPTIDE-BINDING PERIPLASMIC PROTEIN DDPA-RELATED"/>
    <property type="match status" value="1"/>
</dbReference>
<dbReference type="EMBL" id="CADCWF010000124">
    <property type="protein sequence ID" value="CAA9553647.1"/>
    <property type="molecule type" value="Genomic_DNA"/>
</dbReference>
<dbReference type="Gene3D" id="3.40.190.10">
    <property type="entry name" value="Periplasmic binding protein-like II"/>
    <property type="match status" value="1"/>
</dbReference>
<reference evidence="4" key="1">
    <citation type="submission" date="2020-02" db="EMBL/GenBank/DDBJ databases">
        <authorList>
            <person name="Meier V. D."/>
        </authorList>
    </citation>
    <scope>NUCLEOTIDE SEQUENCE</scope>
    <source>
        <strain evidence="4">AVDCRST_MAG59</strain>
    </source>
</reference>
<dbReference type="GO" id="GO:0030288">
    <property type="term" value="C:outer membrane-bounded periplasmic space"/>
    <property type="evidence" value="ECO:0007669"/>
    <property type="project" value="UniProtKB-ARBA"/>
</dbReference>
<proteinExistence type="inferred from homology"/>
<dbReference type="PROSITE" id="PS51318">
    <property type="entry name" value="TAT"/>
    <property type="match status" value="1"/>
</dbReference>
<gene>
    <name evidence="4" type="ORF">AVDCRST_MAG59-1978</name>
</gene>
<evidence type="ECO:0000259" key="3">
    <source>
        <dbReference type="Pfam" id="PF00496"/>
    </source>
</evidence>
<dbReference type="GO" id="GO:0043190">
    <property type="term" value="C:ATP-binding cassette (ABC) transporter complex"/>
    <property type="evidence" value="ECO:0007669"/>
    <property type="project" value="InterPro"/>
</dbReference>
<evidence type="ECO:0000313" key="4">
    <source>
        <dbReference type="EMBL" id="CAA9553647.1"/>
    </source>
</evidence>